<sequence>MESHRPFFLFLLLLLVPSSSSSSSSSSATPNRHRAYPRHLFWSAESLIRDLNLLPGIQELGGRIEADYPSSPRLVERRLDLRILGESGSEIPVEQLGHHAGYYRLEHTHAAKY</sequence>
<organism evidence="2 3">
    <name type="scientific">Ensete ventricosum</name>
    <name type="common">Abyssinian banana</name>
    <name type="synonym">Musa ensete</name>
    <dbReference type="NCBI Taxonomy" id="4639"/>
    <lineage>
        <taxon>Eukaryota</taxon>
        <taxon>Viridiplantae</taxon>
        <taxon>Streptophyta</taxon>
        <taxon>Embryophyta</taxon>
        <taxon>Tracheophyta</taxon>
        <taxon>Spermatophyta</taxon>
        <taxon>Magnoliopsida</taxon>
        <taxon>Liliopsida</taxon>
        <taxon>Zingiberales</taxon>
        <taxon>Musaceae</taxon>
        <taxon>Ensete</taxon>
    </lineage>
</organism>
<dbReference type="AlphaFoldDB" id="A0A427AVT3"/>
<evidence type="ECO:0000313" key="2">
    <source>
        <dbReference type="EMBL" id="RRT80343.1"/>
    </source>
</evidence>
<dbReference type="Proteomes" id="UP000287651">
    <property type="component" value="Unassembled WGS sequence"/>
</dbReference>
<evidence type="ECO:0000313" key="3">
    <source>
        <dbReference type="Proteomes" id="UP000287651"/>
    </source>
</evidence>
<reference evidence="2 3" key="1">
    <citation type="journal article" date="2014" name="Agronomy (Basel)">
        <title>A Draft Genome Sequence for Ensete ventricosum, the Drought-Tolerant Tree Against Hunger.</title>
        <authorList>
            <person name="Harrison J."/>
            <person name="Moore K.A."/>
            <person name="Paszkiewicz K."/>
            <person name="Jones T."/>
            <person name="Grant M."/>
            <person name="Ambacheew D."/>
            <person name="Muzemil S."/>
            <person name="Studholme D.J."/>
        </authorList>
    </citation>
    <scope>NUCLEOTIDE SEQUENCE [LARGE SCALE GENOMIC DNA]</scope>
</reference>
<name>A0A427AVT3_ENSVE</name>
<proteinExistence type="predicted"/>
<keyword evidence="1" id="KW-0732">Signal</keyword>
<dbReference type="EMBL" id="AMZH03001167">
    <property type="protein sequence ID" value="RRT80343.1"/>
    <property type="molecule type" value="Genomic_DNA"/>
</dbReference>
<protein>
    <submittedName>
        <fullName evidence="2">Uncharacterized protein</fullName>
    </submittedName>
</protein>
<comment type="caution">
    <text evidence="2">The sequence shown here is derived from an EMBL/GenBank/DDBJ whole genome shotgun (WGS) entry which is preliminary data.</text>
</comment>
<feature type="chain" id="PRO_5019558568" evidence="1">
    <location>
        <begin position="22"/>
        <end position="113"/>
    </location>
</feature>
<feature type="signal peptide" evidence="1">
    <location>
        <begin position="1"/>
        <end position="21"/>
    </location>
</feature>
<accession>A0A427AVT3</accession>
<gene>
    <name evidence="2" type="ORF">B296_00016678</name>
</gene>
<evidence type="ECO:0000256" key="1">
    <source>
        <dbReference type="SAM" id="SignalP"/>
    </source>
</evidence>